<comment type="caution">
    <text evidence="5">The sequence shown here is derived from an EMBL/GenBank/DDBJ whole genome shotgun (WGS) entry which is preliminary data.</text>
</comment>
<keyword evidence="5" id="KW-0255">Endonuclease</keyword>
<dbReference type="GO" id="GO:0016787">
    <property type="term" value="F:hydrolase activity"/>
    <property type="evidence" value="ECO:0007669"/>
    <property type="project" value="UniProtKB-KW"/>
</dbReference>
<dbReference type="CDD" id="cd17292">
    <property type="entry name" value="RMtype1_S_LlaA17I_TRD2-CR2_like"/>
    <property type="match status" value="1"/>
</dbReference>
<evidence type="ECO:0000256" key="1">
    <source>
        <dbReference type="ARBA" id="ARBA00010923"/>
    </source>
</evidence>
<keyword evidence="5" id="KW-0540">Nuclease</keyword>
<name>A0ABU4UNI5_9GAMM</name>
<gene>
    <name evidence="5" type="ORF">QLH52_24160</name>
</gene>
<dbReference type="Gene3D" id="3.90.220.20">
    <property type="entry name" value="DNA methylase specificity domains"/>
    <property type="match status" value="2"/>
</dbReference>
<evidence type="ECO:0000256" key="3">
    <source>
        <dbReference type="ARBA" id="ARBA00023125"/>
    </source>
</evidence>
<dbReference type="Pfam" id="PF01420">
    <property type="entry name" value="Methylase_S"/>
    <property type="match status" value="2"/>
</dbReference>
<dbReference type="PANTHER" id="PTHR30408:SF12">
    <property type="entry name" value="TYPE I RESTRICTION ENZYME MJAVIII SPECIFICITY SUBUNIT"/>
    <property type="match status" value="1"/>
</dbReference>
<dbReference type="RefSeq" id="WP_319963248.1">
    <property type="nucleotide sequence ID" value="NZ_JAXARY010000044.1"/>
</dbReference>
<accession>A0ABU4UNI5</accession>
<evidence type="ECO:0000313" key="5">
    <source>
        <dbReference type="EMBL" id="MDX8130407.1"/>
    </source>
</evidence>
<dbReference type="InterPro" id="IPR000055">
    <property type="entry name" value="Restrct_endonuc_typeI_TRD"/>
</dbReference>
<dbReference type="Gene3D" id="1.10.287.1120">
    <property type="entry name" value="Bipartite methylase S protein"/>
    <property type="match status" value="1"/>
</dbReference>
<dbReference type="CDD" id="cd17283">
    <property type="entry name" value="RMtype1_S_Hpy180ORF7835P_TRD2-CR2_like"/>
    <property type="match status" value="1"/>
</dbReference>
<dbReference type="EC" id="3.1.21.-" evidence="5"/>
<dbReference type="InterPro" id="IPR044946">
    <property type="entry name" value="Restrct_endonuc_typeI_TRD_sf"/>
</dbReference>
<sequence length="406" mass="46253">MKEQTASKVPQIRFKGFGEEWEEKTLGALGRVAMNKRVFKHQTSETGDVPFYKIGTFGKEPDSFISRKLFDEYKSKFPYPLEGDLLISASGSIGRIVEYSGKDEYFQDSNIVWLQHNGAVVNAFLKQYYSFVEWAGLEGSTIKRLYNKNILETRIVLPNKEEQTQIGEYFRELDSLIGLHQRKHDKLVTLKNAMLQKMFPQPGASIPEVRFKGFSGEWVKKKLGECVLIQRGGSPRPIENFITQDANGINWVKIGDVKIGSRYITQTEEKIKPEGVSKSREVFKGDLILSNSMSFGRPYLMAIDGCIHDGWLLIRNDKNLFDLDYLLQLLSSETMTEQYRSLAAGGVVNNLNSALVQSTNISFPDKPEQQKIGTYFRTLDELISQHATQLQKLQQIKSACLEKMFV</sequence>
<evidence type="ECO:0000313" key="6">
    <source>
        <dbReference type="Proteomes" id="UP001284537"/>
    </source>
</evidence>
<keyword evidence="5" id="KW-0378">Hydrolase</keyword>
<feature type="domain" description="Type I restriction modification DNA specificity" evidence="4">
    <location>
        <begin position="217"/>
        <end position="394"/>
    </location>
</feature>
<dbReference type="PANTHER" id="PTHR30408">
    <property type="entry name" value="TYPE-1 RESTRICTION ENZYME ECOKI SPECIFICITY PROTEIN"/>
    <property type="match status" value="1"/>
</dbReference>
<organism evidence="5 6">
    <name type="scientific">Methylomonas defluvii</name>
    <dbReference type="NCBI Taxonomy" id="3045149"/>
    <lineage>
        <taxon>Bacteria</taxon>
        <taxon>Pseudomonadati</taxon>
        <taxon>Pseudomonadota</taxon>
        <taxon>Gammaproteobacteria</taxon>
        <taxon>Methylococcales</taxon>
        <taxon>Methylococcaceae</taxon>
        <taxon>Methylomonas</taxon>
    </lineage>
</organism>
<proteinExistence type="inferred from homology"/>
<comment type="similarity">
    <text evidence="1">Belongs to the type-I restriction system S methylase family.</text>
</comment>
<reference evidence="5 6" key="1">
    <citation type="submission" date="2023-11" db="EMBL/GenBank/DDBJ databases">
        <authorList>
            <person name="Ouyang M.-Y."/>
        </authorList>
    </citation>
    <scope>NUCLEOTIDE SEQUENCE [LARGE SCALE GENOMIC DNA]</scope>
    <source>
        <strain evidence="5 6">OY6</strain>
    </source>
</reference>
<protein>
    <submittedName>
        <fullName evidence="5">Restriction endonuclease subunit S</fullName>
        <ecNumber evidence="5">3.1.21.-</ecNumber>
    </submittedName>
</protein>
<dbReference type="GO" id="GO:0004519">
    <property type="term" value="F:endonuclease activity"/>
    <property type="evidence" value="ECO:0007669"/>
    <property type="project" value="UniProtKB-KW"/>
</dbReference>
<dbReference type="EMBL" id="JAXARY010000044">
    <property type="protein sequence ID" value="MDX8130407.1"/>
    <property type="molecule type" value="Genomic_DNA"/>
</dbReference>
<dbReference type="SUPFAM" id="SSF116734">
    <property type="entry name" value="DNA methylase specificity domain"/>
    <property type="match status" value="2"/>
</dbReference>
<evidence type="ECO:0000259" key="4">
    <source>
        <dbReference type="Pfam" id="PF01420"/>
    </source>
</evidence>
<dbReference type="InterPro" id="IPR052021">
    <property type="entry name" value="Type-I_RS_S_subunit"/>
</dbReference>
<keyword evidence="6" id="KW-1185">Reference proteome</keyword>
<keyword evidence="3" id="KW-0238">DNA-binding</keyword>
<keyword evidence="2" id="KW-0680">Restriction system</keyword>
<evidence type="ECO:0000256" key="2">
    <source>
        <dbReference type="ARBA" id="ARBA00022747"/>
    </source>
</evidence>
<dbReference type="Proteomes" id="UP001284537">
    <property type="component" value="Unassembled WGS sequence"/>
</dbReference>
<feature type="domain" description="Type I restriction modification DNA specificity" evidence="4">
    <location>
        <begin position="19"/>
        <end position="187"/>
    </location>
</feature>